<proteinExistence type="predicted"/>
<sequence length="82" mass="9169">MSILMSSIFYYQQTNHTLTDHSLGTTGQKHLSCLSIFTLILIIVAHRFLTTYLSPPELKSGTSYSTVHRVVCPIASFTTISF</sequence>
<accession>A0A9Q3D4G4</accession>
<dbReference type="Proteomes" id="UP000765509">
    <property type="component" value="Unassembled WGS sequence"/>
</dbReference>
<evidence type="ECO:0000313" key="1">
    <source>
        <dbReference type="EMBL" id="MBW0496741.1"/>
    </source>
</evidence>
<organism evidence="1 2">
    <name type="scientific">Austropuccinia psidii MF-1</name>
    <dbReference type="NCBI Taxonomy" id="1389203"/>
    <lineage>
        <taxon>Eukaryota</taxon>
        <taxon>Fungi</taxon>
        <taxon>Dikarya</taxon>
        <taxon>Basidiomycota</taxon>
        <taxon>Pucciniomycotina</taxon>
        <taxon>Pucciniomycetes</taxon>
        <taxon>Pucciniales</taxon>
        <taxon>Sphaerophragmiaceae</taxon>
        <taxon>Austropuccinia</taxon>
    </lineage>
</organism>
<reference evidence="1" key="1">
    <citation type="submission" date="2021-03" db="EMBL/GenBank/DDBJ databases">
        <title>Draft genome sequence of rust myrtle Austropuccinia psidii MF-1, a brazilian biotype.</title>
        <authorList>
            <person name="Quecine M.C."/>
            <person name="Pachon D.M.R."/>
            <person name="Bonatelli M.L."/>
            <person name="Correr F.H."/>
            <person name="Franceschini L.M."/>
            <person name="Leite T.F."/>
            <person name="Margarido G.R.A."/>
            <person name="Almeida C.A."/>
            <person name="Ferrarezi J.A."/>
            <person name="Labate C.A."/>
        </authorList>
    </citation>
    <scope>NUCLEOTIDE SEQUENCE</scope>
    <source>
        <strain evidence="1">MF-1</strain>
    </source>
</reference>
<dbReference type="EMBL" id="AVOT02013795">
    <property type="protein sequence ID" value="MBW0496741.1"/>
    <property type="molecule type" value="Genomic_DNA"/>
</dbReference>
<dbReference type="AlphaFoldDB" id="A0A9Q3D4G4"/>
<gene>
    <name evidence="1" type="ORF">O181_036456</name>
</gene>
<protein>
    <submittedName>
        <fullName evidence="1">Uncharacterized protein</fullName>
    </submittedName>
</protein>
<comment type="caution">
    <text evidence="1">The sequence shown here is derived from an EMBL/GenBank/DDBJ whole genome shotgun (WGS) entry which is preliminary data.</text>
</comment>
<evidence type="ECO:0000313" key="2">
    <source>
        <dbReference type="Proteomes" id="UP000765509"/>
    </source>
</evidence>
<keyword evidence="2" id="KW-1185">Reference proteome</keyword>
<name>A0A9Q3D4G4_9BASI</name>